<accession>A0ABX0MWA3</accession>
<protein>
    <recommendedName>
        <fullName evidence="3">DUF4365 domain-containing protein</fullName>
    </recommendedName>
</protein>
<organism evidence="1 2">
    <name type="scientific">Massilia genomosp. 1</name>
    <dbReference type="NCBI Taxonomy" id="2609280"/>
    <lineage>
        <taxon>Bacteria</taxon>
        <taxon>Pseudomonadati</taxon>
        <taxon>Pseudomonadota</taxon>
        <taxon>Betaproteobacteria</taxon>
        <taxon>Burkholderiales</taxon>
        <taxon>Oxalobacteraceae</taxon>
        <taxon>Telluria group</taxon>
        <taxon>Massilia</taxon>
    </lineage>
</organism>
<evidence type="ECO:0000313" key="2">
    <source>
        <dbReference type="Proteomes" id="UP000610594"/>
    </source>
</evidence>
<proteinExistence type="predicted"/>
<reference evidence="1 2" key="1">
    <citation type="submission" date="2019-10" db="EMBL/GenBank/DDBJ databases">
        <title>Taxonomy of Antarctic Massilia spp.: description of Massilia rubra sp. nov., Massilia aquatica sp. nov., Massilia mucilaginosa sp. nov., Massilia frigida sp. nov. isolated from streams, lakes and regoliths.</title>
        <authorList>
            <person name="Holochova P."/>
            <person name="Sedlacek I."/>
            <person name="Kralova S."/>
            <person name="Maslanova I."/>
            <person name="Busse H.-J."/>
            <person name="Stankova E."/>
            <person name="Vrbovska V."/>
            <person name="Kovarovic V."/>
            <person name="Bartak M."/>
            <person name="Svec P."/>
            <person name="Pantucek R."/>
        </authorList>
    </citation>
    <scope>NUCLEOTIDE SEQUENCE [LARGE SCALE GENOMIC DNA]</scope>
    <source>
        <strain evidence="1 2">CCM 8694</strain>
    </source>
</reference>
<dbReference type="Proteomes" id="UP000610594">
    <property type="component" value="Unassembled WGS sequence"/>
</dbReference>
<gene>
    <name evidence="1" type="ORF">F1735_20965</name>
</gene>
<keyword evidence="2" id="KW-1185">Reference proteome</keyword>
<name>A0ABX0MWA3_9BURK</name>
<evidence type="ECO:0000313" key="1">
    <source>
        <dbReference type="EMBL" id="NHZ64738.1"/>
    </source>
</evidence>
<dbReference type="RefSeq" id="WP_167238759.1">
    <property type="nucleotide sequence ID" value="NZ_WHJF01000061.1"/>
</dbReference>
<evidence type="ECO:0008006" key="3">
    <source>
        <dbReference type="Google" id="ProtNLM"/>
    </source>
</evidence>
<sequence>MSKIQEKPTWLTIMENGSAGEARTKALLLDRFWVLERSVDIDGADFIVQRRQTMYRLESGEALLGLVQAKFLQDTSTTVYINPDYVFDENTQARDAFFLVAHTGVEDGQYMYFLTAREIMSNFQRVPAENKKNALKYRLPGAEILVEKYRLSRSQILNSIERALMKADAEKNKTFFSPYVRDVDAYAKPFELNLENCQRHAMVDKDRHEGMIGNVNVLKKKTPKLIADIKHLLLLAQTLKESLDPIEAAYAADELNHEIGELGRAGMLPSYERESKYLSELIKETYSLSFYNKYHREGKWQTWLDALEKFRSDVTQFLLAGVDGSATHLQIEVQFAEDALIGSVTMTAVTIERGNYSAEGRVSNSDRIIRISAPLPKAPADAAAIARFVDNLEPLFEEKFSQLVLWTYKYHHPDNWIGVN</sequence>
<dbReference type="EMBL" id="WHJF01000061">
    <property type="protein sequence ID" value="NHZ64738.1"/>
    <property type="molecule type" value="Genomic_DNA"/>
</dbReference>
<comment type="caution">
    <text evidence="1">The sequence shown here is derived from an EMBL/GenBank/DDBJ whole genome shotgun (WGS) entry which is preliminary data.</text>
</comment>